<dbReference type="RefSeq" id="WP_076629610.1">
    <property type="nucleotide sequence ID" value="NZ_CP019312.1"/>
</dbReference>
<proteinExistence type="predicted"/>
<dbReference type="AlphaFoldDB" id="A0A1P8MYM3"/>
<dbReference type="Proteomes" id="UP000186336">
    <property type="component" value="Chromosome"/>
</dbReference>
<evidence type="ECO:0000313" key="1">
    <source>
        <dbReference type="EMBL" id="APX13176.1"/>
    </source>
</evidence>
<evidence type="ECO:0000313" key="2">
    <source>
        <dbReference type="Proteomes" id="UP000186336"/>
    </source>
</evidence>
<reference evidence="1 2" key="1">
    <citation type="submission" date="2017-01" db="EMBL/GenBank/DDBJ databases">
        <title>Complete genome of Tateyamaria omphalii DOK1-4 isolated from seawater in Dokdo.</title>
        <authorList>
            <person name="Kim J.H."/>
            <person name="Chi W.-J."/>
        </authorList>
    </citation>
    <scope>NUCLEOTIDE SEQUENCE [LARGE SCALE GENOMIC DNA]</scope>
    <source>
        <strain evidence="1 2">DOK1-4</strain>
    </source>
</reference>
<dbReference type="EMBL" id="CP019312">
    <property type="protein sequence ID" value="APX13176.1"/>
    <property type="molecule type" value="Genomic_DNA"/>
</dbReference>
<accession>A0A1P8MYM3</accession>
<dbReference type="OrthoDB" id="7871110at2"/>
<dbReference type="KEGG" id="tom:BWR18_16915"/>
<evidence type="ECO:0008006" key="3">
    <source>
        <dbReference type="Google" id="ProtNLM"/>
    </source>
</evidence>
<sequence>MDRYSKLVAWLKVLLPLAALALLSTLFLLSRNIDPVSSVPFAETEIQERLQGQQVTAPFFSGTSSSGDRISVSAGTMATADGQNNAATDLAAHIDLAGGTRVVLFSDRGAFDMMRGASSLEGNVVITTSTGYKLNSEELLTDFERMTVESPGPVNGTGLSGTLKAGHMRLEKPDGGETAQLIFTNGVKLIYRPQDLEEE</sequence>
<name>A0A1P8MYM3_9RHOB</name>
<gene>
    <name evidence="1" type="ORF">BWR18_16915</name>
</gene>
<organism evidence="1 2">
    <name type="scientific">Tateyamaria omphalii</name>
    <dbReference type="NCBI Taxonomy" id="299262"/>
    <lineage>
        <taxon>Bacteria</taxon>
        <taxon>Pseudomonadati</taxon>
        <taxon>Pseudomonadota</taxon>
        <taxon>Alphaproteobacteria</taxon>
        <taxon>Rhodobacterales</taxon>
        <taxon>Roseobacteraceae</taxon>
        <taxon>Tateyamaria</taxon>
    </lineage>
</organism>
<dbReference type="STRING" id="299262.BWR18_16915"/>
<protein>
    <recommendedName>
        <fullName evidence="3">LPS export ABC transporter periplasmic protein LptC</fullName>
    </recommendedName>
</protein>
<keyword evidence="2" id="KW-1185">Reference proteome</keyword>